<dbReference type="RefSeq" id="WP_086789419.1">
    <property type="nucleotide sequence ID" value="NZ_JAGIOO010000001.1"/>
</dbReference>
<protein>
    <submittedName>
        <fullName evidence="9">Multiple sugar transport system permease protein</fullName>
    </submittedName>
</protein>
<comment type="caution">
    <text evidence="9">The sequence shown here is derived from an EMBL/GenBank/DDBJ whole genome shotgun (WGS) entry which is preliminary data.</text>
</comment>
<dbReference type="Proteomes" id="UP001519363">
    <property type="component" value="Unassembled WGS sequence"/>
</dbReference>
<feature type="transmembrane region" description="Helical" evidence="7">
    <location>
        <begin position="106"/>
        <end position="126"/>
    </location>
</feature>
<evidence type="ECO:0000256" key="2">
    <source>
        <dbReference type="ARBA" id="ARBA00022448"/>
    </source>
</evidence>
<feature type="domain" description="ABC transmembrane type-1" evidence="8">
    <location>
        <begin position="70"/>
        <end position="260"/>
    </location>
</feature>
<reference evidence="9 10" key="1">
    <citation type="submission" date="2021-03" db="EMBL/GenBank/DDBJ databases">
        <title>Sequencing the genomes of 1000 actinobacteria strains.</title>
        <authorList>
            <person name="Klenk H.-P."/>
        </authorList>
    </citation>
    <scope>NUCLEOTIDE SEQUENCE [LARGE SCALE GENOMIC DNA]</scope>
    <source>
        <strain evidence="9 10">DSM 44580</strain>
    </source>
</reference>
<feature type="transmembrane region" description="Helical" evidence="7">
    <location>
        <begin position="138"/>
        <end position="159"/>
    </location>
</feature>
<dbReference type="InterPro" id="IPR000515">
    <property type="entry name" value="MetI-like"/>
</dbReference>
<evidence type="ECO:0000259" key="8">
    <source>
        <dbReference type="PROSITE" id="PS50928"/>
    </source>
</evidence>
<evidence type="ECO:0000256" key="7">
    <source>
        <dbReference type="RuleBase" id="RU363032"/>
    </source>
</evidence>
<evidence type="ECO:0000313" key="10">
    <source>
        <dbReference type="Proteomes" id="UP001519363"/>
    </source>
</evidence>
<dbReference type="SUPFAM" id="SSF161098">
    <property type="entry name" value="MetI-like"/>
    <property type="match status" value="1"/>
</dbReference>
<evidence type="ECO:0000256" key="6">
    <source>
        <dbReference type="ARBA" id="ARBA00023136"/>
    </source>
</evidence>
<sequence>MRERPAARRARFTVALVLALMWLLPLGWALSTALKPESDTTRIPVRWLPEHPSLDAFGRVLGETGLLRWFANSVVVGVLVTVLTVLLCSLAAYGFSRTDFRGRGPLLALVVAGILVPPQVLIVPLFSQMVDLGLVDTYWGLVLPQIVLPAMVYVLKKFFDGVPRELEEAALVDGASRLRIYWDVMLPLARPALAAVAVFTFVTTWNNFLWPFIVATDPDMMTIPVGLASVQQNSYGLRYAQVMASSLLGGLPLLLFFLAFQRQVVRGMTTTGVKG</sequence>
<keyword evidence="2 7" id="KW-0813">Transport</keyword>
<accession>A0ABS5AMZ2</accession>
<comment type="subcellular location">
    <subcellularLocation>
        <location evidence="1 7">Cell membrane</location>
        <topology evidence="1 7">Multi-pass membrane protein</topology>
    </subcellularLocation>
</comment>
<dbReference type="CDD" id="cd06261">
    <property type="entry name" value="TM_PBP2"/>
    <property type="match status" value="1"/>
</dbReference>
<dbReference type="PANTHER" id="PTHR43744">
    <property type="entry name" value="ABC TRANSPORTER PERMEASE PROTEIN MG189-RELATED-RELATED"/>
    <property type="match status" value="1"/>
</dbReference>
<evidence type="ECO:0000256" key="3">
    <source>
        <dbReference type="ARBA" id="ARBA00022475"/>
    </source>
</evidence>
<evidence type="ECO:0000256" key="4">
    <source>
        <dbReference type="ARBA" id="ARBA00022692"/>
    </source>
</evidence>
<keyword evidence="3" id="KW-1003">Cell membrane</keyword>
<name>A0ABS5AMZ2_9PSEU</name>
<gene>
    <name evidence="9" type="ORF">JOF53_006825</name>
</gene>
<dbReference type="EMBL" id="JAGIOO010000001">
    <property type="protein sequence ID" value="MBP2477953.1"/>
    <property type="molecule type" value="Genomic_DNA"/>
</dbReference>
<comment type="similarity">
    <text evidence="7">Belongs to the binding-protein-dependent transport system permease family.</text>
</comment>
<evidence type="ECO:0000313" key="9">
    <source>
        <dbReference type="EMBL" id="MBP2477953.1"/>
    </source>
</evidence>
<feature type="transmembrane region" description="Helical" evidence="7">
    <location>
        <begin position="69"/>
        <end position="94"/>
    </location>
</feature>
<evidence type="ECO:0000256" key="1">
    <source>
        <dbReference type="ARBA" id="ARBA00004651"/>
    </source>
</evidence>
<keyword evidence="9" id="KW-0762">Sugar transport</keyword>
<organism evidence="9 10">
    <name type="scientific">Crossiella equi</name>
    <dbReference type="NCBI Taxonomy" id="130796"/>
    <lineage>
        <taxon>Bacteria</taxon>
        <taxon>Bacillati</taxon>
        <taxon>Actinomycetota</taxon>
        <taxon>Actinomycetes</taxon>
        <taxon>Pseudonocardiales</taxon>
        <taxon>Pseudonocardiaceae</taxon>
        <taxon>Crossiella</taxon>
    </lineage>
</organism>
<keyword evidence="5 7" id="KW-1133">Transmembrane helix</keyword>
<keyword evidence="10" id="KW-1185">Reference proteome</keyword>
<feature type="transmembrane region" description="Helical" evidence="7">
    <location>
        <begin position="239"/>
        <end position="260"/>
    </location>
</feature>
<dbReference type="Pfam" id="PF00528">
    <property type="entry name" value="BPD_transp_1"/>
    <property type="match status" value="1"/>
</dbReference>
<keyword evidence="6 7" id="KW-0472">Membrane</keyword>
<dbReference type="PROSITE" id="PS50928">
    <property type="entry name" value="ABC_TM1"/>
    <property type="match status" value="1"/>
</dbReference>
<proteinExistence type="inferred from homology"/>
<dbReference type="PANTHER" id="PTHR43744:SF12">
    <property type="entry name" value="ABC TRANSPORTER PERMEASE PROTEIN MG189-RELATED"/>
    <property type="match status" value="1"/>
</dbReference>
<dbReference type="Gene3D" id="1.10.3720.10">
    <property type="entry name" value="MetI-like"/>
    <property type="match status" value="1"/>
</dbReference>
<keyword evidence="4 7" id="KW-0812">Transmembrane</keyword>
<dbReference type="InterPro" id="IPR035906">
    <property type="entry name" value="MetI-like_sf"/>
</dbReference>
<evidence type="ECO:0000256" key="5">
    <source>
        <dbReference type="ARBA" id="ARBA00022989"/>
    </source>
</evidence>